<evidence type="ECO:0000313" key="1">
    <source>
        <dbReference type="EMBL" id="QCC52097.1"/>
    </source>
</evidence>
<evidence type="ECO:0000313" key="2">
    <source>
        <dbReference type="Proteomes" id="UP000296706"/>
    </source>
</evidence>
<dbReference type="KEGG" id="hsn:DV733_13060"/>
<protein>
    <submittedName>
        <fullName evidence="1">Uncharacterized protein</fullName>
    </submittedName>
</protein>
<gene>
    <name evidence="1" type="ORF">DV733_13060</name>
</gene>
<dbReference type="OrthoDB" id="137379at2157"/>
<dbReference type="GeneID" id="39848807"/>
<organism evidence="1 2">
    <name type="scientific">Halapricum salinum</name>
    <dbReference type="NCBI Taxonomy" id="1457250"/>
    <lineage>
        <taxon>Archaea</taxon>
        <taxon>Methanobacteriati</taxon>
        <taxon>Methanobacteriota</taxon>
        <taxon>Stenosarchaea group</taxon>
        <taxon>Halobacteria</taxon>
        <taxon>Halobacteriales</taxon>
        <taxon>Haloarculaceae</taxon>
        <taxon>Halapricum</taxon>
    </lineage>
</organism>
<accession>A0A4D6HH84</accession>
<proteinExistence type="predicted"/>
<sequence length="207" mass="22020">MSDPEGWFRDRRRLLVLLLVVVLALAGAGIGSFVFDGDDDQPGVQTPTANETVNVSLVADSNTRLLNASNITPNSDGSRTVVLRNSGADPGTLTIAETALTQRENGLVGPEVEVDNSTDSGELAEHLLVRLQFQTTNGTTVALYGTGDGPRPLSDVVGENSSRAVSLDPGNQTRLQFEWVLPEDTGNVVQSDSLTLNATFQVRANDE</sequence>
<dbReference type="AlphaFoldDB" id="A0A4D6HH84"/>
<reference evidence="1 2" key="1">
    <citation type="journal article" date="2019" name="Nat. Commun.">
        <title>A new type of DNA phosphorothioation-based antiviral system in archaea.</title>
        <authorList>
            <person name="Xiong L."/>
            <person name="Liu S."/>
            <person name="Chen S."/>
            <person name="Xiao Y."/>
            <person name="Zhu B."/>
            <person name="Gao Y."/>
            <person name="Zhang Y."/>
            <person name="Chen B."/>
            <person name="Luo J."/>
            <person name="Deng Z."/>
            <person name="Chen X."/>
            <person name="Wang L."/>
            <person name="Chen S."/>
        </authorList>
    </citation>
    <scope>NUCLEOTIDE SEQUENCE [LARGE SCALE GENOMIC DNA]</scope>
    <source>
        <strain evidence="1 2">CBA1105</strain>
    </source>
</reference>
<dbReference type="EMBL" id="CP031310">
    <property type="protein sequence ID" value="QCC52097.1"/>
    <property type="molecule type" value="Genomic_DNA"/>
</dbReference>
<dbReference type="Proteomes" id="UP000296706">
    <property type="component" value="Chromosome"/>
</dbReference>
<dbReference type="RefSeq" id="WP_049992425.1">
    <property type="nucleotide sequence ID" value="NZ_CP031310.1"/>
</dbReference>
<keyword evidence="2" id="KW-1185">Reference proteome</keyword>
<name>A0A4D6HH84_9EURY</name>